<evidence type="ECO:0000256" key="7">
    <source>
        <dbReference type="ARBA" id="ARBA00023080"/>
    </source>
</evidence>
<reference evidence="12 15" key="1">
    <citation type="submission" date="2024-01" db="EMBL/GenBank/DDBJ databases">
        <title>Aequorivita flavus sp. nov., isolated from deep-sea sediment.</title>
        <authorList>
            <person name="Chen X."/>
        </authorList>
    </citation>
    <scope>NUCLEOTIDE SEQUENCE</scope>
    <source>
        <strain evidence="12">MCCC 1A16923</strain>
        <strain evidence="13 15">MCCC 1A16935</strain>
    </source>
</reference>
<evidence type="ECO:0000256" key="11">
    <source>
        <dbReference type="RuleBase" id="RU003781"/>
    </source>
</evidence>
<comment type="caution">
    <text evidence="10">Lacks conserved residue(s) required for the propagation of feature annotation.</text>
</comment>
<comment type="catalytic activity">
    <reaction evidence="8 10">
        <text>dITP + H2O = dIMP + diphosphate + H(+)</text>
        <dbReference type="Rhea" id="RHEA:28342"/>
        <dbReference type="ChEBI" id="CHEBI:15377"/>
        <dbReference type="ChEBI" id="CHEBI:15378"/>
        <dbReference type="ChEBI" id="CHEBI:33019"/>
        <dbReference type="ChEBI" id="CHEBI:61194"/>
        <dbReference type="ChEBI" id="CHEBI:61382"/>
        <dbReference type="EC" id="3.6.1.66"/>
    </reaction>
</comment>
<dbReference type="GO" id="GO:0005829">
    <property type="term" value="C:cytosol"/>
    <property type="evidence" value="ECO:0007669"/>
    <property type="project" value="TreeGrafter"/>
</dbReference>
<dbReference type="GO" id="GO:0036222">
    <property type="term" value="F:XTP diphosphatase activity"/>
    <property type="evidence" value="ECO:0007669"/>
    <property type="project" value="UniProtKB-UniRule"/>
</dbReference>
<comment type="cofactor">
    <cofactor evidence="10">
        <name>Mg(2+)</name>
        <dbReference type="ChEBI" id="CHEBI:18420"/>
    </cofactor>
    <text evidence="10">Binds 1 Mg(2+) ion per subunit.</text>
</comment>
<name>A0AB35YPP5_9FLAO</name>
<feature type="binding site" evidence="10">
    <location>
        <position position="171"/>
    </location>
    <ligand>
        <name>substrate</name>
    </ligand>
</feature>
<evidence type="ECO:0000313" key="12">
    <source>
        <dbReference type="EMBL" id="MEM0517280.1"/>
    </source>
</evidence>
<evidence type="ECO:0000256" key="9">
    <source>
        <dbReference type="ARBA" id="ARBA00052017"/>
    </source>
</evidence>
<dbReference type="EC" id="3.6.1.66" evidence="10"/>
<comment type="function">
    <text evidence="10">Pyrophosphatase that catalyzes the hydrolysis of nucleoside triphosphates to their monophosphate derivatives, with a high preference for the non-canonical purine nucleotides XTP (xanthosine triphosphate), dITP (deoxyinosine triphosphate) and ITP. Seems to function as a house-cleaning enzyme that removes non-canonical purine nucleotides from the nucleotide pool, thus preventing their incorporation into DNA/RNA and avoiding chromosomal lesions.</text>
</comment>
<evidence type="ECO:0000256" key="4">
    <source>
        <dbReference type="ARBA" id="ARBA00022741"/>
    </source>
</evidence>
<evidence type="ECO:0000313" key="15">
    <source>
        <dbReference type="Proteomes" id="UP001390963"/>
    </source>
</evidence>
<proteinExistence type="inferred from homology"/>
<evidence type="ECO:0000256" key="5">
    <source>
        <dbReference type="ARBA" id="ARBA00022801"/>
    </source>
</evidence>
<dbReference type="FunFam" id="3.90.950.10:FF:000001">
    <property type="entry name" value="dITP/XTP pyrophosphatase"/>
    <property type="match status" value="1"/>
</dbReference>
<dbReference type="Proteomes" id="UP001390963">
    <property type="component" value="Unassembled WGS sequence"/>
</dbReference>
<evidence type="ECO:0000256" key="6">
    <source>
        <dbReference type="ARBA" id="ARBA00022842"/>
    </source>
</evidence>
<evidence type="ECO:0000256" key="1">
    <source>
        <dbReference type="ARBA" id="ARBA00008023"/>
    </source>
</evidence>
<dbReference type="Pfam" id="PF01725">
    <property type="entry name" value="Ham1p_like"/>
    <property type="match status" value="1"/>
</dbReference>
<keyword evidence="7 10" id="KW-0546">Nucleotide metabolism</keyword>
<dbReference type="InterPro" id="IPR029001">
    <property type="entry name" value="ITPase-like_fam"/>
</dbReference>
<dbReference type="Gene3D" id="3.90.950.10">
    <property type="match status" value="1"/>
</dbReference>
<evidence type="ECO:0000256" key="2">
    <source>
        <dbReference type="ARBA" id="ARBA00011738"/>
    </source>
</evidence>
<evidence type="ECO:0000256" key="10">
    <source>
        <dbReference type="HAMAP-Rule" id="MF_01405"/>
    </source>
</evidence>
<feature type="binding site" evidence="10">
    <location>
        <begin position="148"/>
        <end position="151"/>
    </location>
    <ligand>
        <name>substrate</name>
    </ligand>
</feature>
<comment type="catalytic activity">
    <reaction evidence="10">
        <text>ITP + H2O = IMP + diphosphate + H(+)</text>
        <dbReference type="Rhea" id="RHEA:29399"/>
        <dbReference type="ChEBI" id="CHEBI:15377"/>
        <dbReference type="ChEBI" id="CHEBI:15378"/>
        <dbReference type="ChEBI" id="CHEBI:33019"/>
        <dbReference type="ChEBI" id="CHEBI:58053"/>
        <dbReference type="ChEBI" id="CHEBI:61402"/>
        <dbReference type="EC" id="3.6.1.66"/>
    </reaction>
</comment>
<feature type="binding site" evidence="10">
    <location>
        <position position="69"/>
    </location>
    <ligand>
        <name>substrate</name>
    </ligand>
</feature>
<evidence type="ECO:0000256" key="8">
    <source>
        <dbReference type="ARBA" id="ARBA00051875"/>
    </source>
</evidence>
<dbReference type="EMBL" id="JBANCF010000001">
    <property type="protein sequence ID" value="MEM0571979.1"/>
    <property type="molecule type" value="Genomic_DNA"/>
</dbReference>
<dbReference type="RefSeq" id="WP_342686654.1">
    <property type="nucleotide sequence ID" value="NZ_JAZBJM010000001.1"/>
</dbReference>
<dbReference type="Proteomes" id="UP001388259">
    <property type="component" value="Unassembled WGS sequence"/>
</dbReference>
<organism evidence="12 14">
    <name type="scientific">Aequorivita flava</name>
    <dbReference type="NCBI Taxonomy" id="3114371"/>
    <lineage>
        <taxon>Bacteria</taxon>
        <taxon>Pseudomonadati</taxon>
        <taxon>Bacteroidota</taxon>
        <taxon>Flavobacteriia</taxon>
        <taxon>Flavobacteriales</taxon>
        <taxon>Flavobacteriaceae</taxon>
        <taxon>Aequorivita</taxon>
    </lineage>
</organism>
<dbReference type="GO" id="GO:0035870">
    <property type="term" value="F:dITP diphosphatase activity"/>
    <property type="evidence" value="ECO:0007669"/>
    <property type="project" value="UniProtKB-UniRule"/>
</dbReference>
<gene>
    <name evidence="13" type="ORF">VZD24_00500</name>
    <name evidence="12" type="ORF">VZD85_02860</name>
</gene>
<sequence>MKLVFATHNKNKFAEVKSMLPKHIELLSLKDIGCNEDIAETADTIEGNAILKANYVREKYKINCFADDTGLEVKSLNNEPGVFSARYAGDSNDSKANMEKLLKNLKGKEDRSARFKTAIALNMEREEIMFLGICEGKITKEARGNSGFGYDPVFQPKGFTTTFAEMTLQQKSEIGHRGKAMRQLIDYLSQ</sequence>
<accession>A0AB35YPP5</accession>
<dbReference type="GO" id="GO:0000166">
    <property type="term" value="F:nucleotide binding"/>
    <property type="evidence" value="ECO:0007669"/>
    <property type="project" value="UniProtKB-KW"/>
</dbReference>
<dbReference type="CDD" id="cd00515">
    <property type="entry name" value="HAM1"/>
    <property type="match status" value="1"/>
</dbReference>
<evidence type="ECO:0000313" key="13">
    <source>
        <dbReference type="EMBL" id="MEM0571979.1"/>
    </source>
</evidence>
<comment type="subunit">
    <text evidence="2 10">Homodimer.</text>
</comment>
<keyword evidence="15" id="KW-1185">Reference proteome</keyword>
<evidence type="ECO:0000313" key="14">
    <source>
        <dbReference type="Proteomes" id="UP001388259"/>
    </source>
</evidence>
<comment type="caution">
    <text evidence="12">The sequence shown here is derived from an EMBL/GenBank/DDBJ whole genome shotgun (WGS) entry which is preliminary data.</text>
</comment>
<dbReference type="GO" id="GO:0046872">
    <property type="term" value="F:metal ion binding"/>
    <property type="evidence" value="ECO:0007669"/>
    <property type="project" value="UniProtKB-KW"/>
</dbReference>
<keyword evidence="4 10" id="KW-0547">Nucleotide-binding</keyword>
<dbReference type="SUPFAM" id="SSF52972">
    <property type="entry name" value="ITPase-like"/>
    <property type="match status" value="1"/>
</dbReference>
<dbReference type="GO" id="GO:0017111">
    <property type="term" value="F:ribonucleoside triphosphate phosphatase activity"/>
    <property type="evidence" value="ECO:0007669"/>
    <property type="project" value="InterPro"/>
</dbReference>
<dbReference type="InterPro" id="IPR020922">
    <property type="entry name" value="dITP/XTP_pyrophosphatase"/>
</dbReference>
<dbReference type="PANTHER" id="PTHR11067:SF9">
    <property type="entry name" value="INOSINE TRIPHOSPHATE PYROPHOSPHATASE"/>
    <property type="match status" value="1"/>
</dbReference>
<comment type="similarity">
    <text evidence="1 10 11">Belongs to the HAM1 NTPase family.</text>
</comment>
<feature type="binding site" evidence="10">
    <location>
        <position position="68"/>
    </location>
    <ligand>
        <name>Mg(2+)</name>
        <dbReference type="ChEBI" id="CHEBI:18420"/>
    </ligand>
</feature>
<feature type="binding site" evidence="10">
    <location>
        <begin position="7"/>
        <end position="12"/>
    </location>
    <ligand>
        <name>substrate</name>
    </ligand>
</feature>
<dbReference type="AlphaFoldDB" id="A0AB35YPP5"/>
<dbReference type="NCBIfam" id="NF011398">
    <property type="entry name" value="PRK14823.1"/>
    <property type="match status" value="1"/>
</dbReference>
<dbReference type="GO" id="GO:0009117">
    <property type="term" value="P:nucleotide metabolic process"/>
    <property type="evidence" value="ECO:0007669"/>
    <property type="project" value="UniProtKB-KW"/>
</dbReference>
<dbReference type="GO" id="GO:0009146">
    <property type="term" value="P:purine nucleoside triphosphate catabolic process"/>
    <property type="evidence" value="ECO:0007669"/>
    <property type="project" value="UniProtKB-UniRule"/>
</dbReference>
<keyword evidence="6 10" id="KW-0460">Magnesium</keyword>
<dbReference type="GO" id="GO:0036220">
    <property type="term" value="F:ITP diphosphatase activity"/>
    <property type="evidence" value="ECO:0007669"/>
    <property type="project" value="UniProtKB-UniRule"/>
</dbReference>
<dbReference type="InterPro" id="IPR002637">
    <property type="entry name" value="RdgB/HAM1"/>
</dbReference>
<comment type="catalytic activity">
    <reaction evidence="9 10">
        <text>XTP + H2O = XMP + diphosphate + H(+)</text>
        <dbReference type="Rhea" id="RHEA:28610"/>
        <dbReference type="ChEBI" id="CHEBI:15377"/>
        <dbReference type="ChEBI" id="CHEBI:15378"/>
        <dbReference type="ChEBI" id="CHEBI:33019"/>
        <dbReference type="ChEBI" id="CHEBI:57464"/>
        <dbReference type="ChEBI" id="CHEBI:61314"/>
        <dbReference type="EC" id="3.6.1.66"/>
    </reaction>
</comment>
<dbReference type="EMBL" id="JAZBJM010000001">
    <property type="protein sequence ID" value="MEM0517280.1"/>
    <property type="molecule type" value="Genomic_DNA"/>
</dbReference>
<keyword evidence="3 10" id="KW-0479">Metal-binding</keyword>
<dbReference type="NCBIfam" id="TIGR00042">
    <property type="entry name" value="RdgB/HAM1 family non-canonical purine NTP pyrophosphatase"/>
    <property type="match status" value="1"/>
</dbReference>
<dbReference type="HAMAP" id="MF_01405">
    <property type="entry name" value="Non_canon_purine_NTPase"/>
    <property type="match status" value="1"/>
</dbReference>
<dbReference type="PANTHER" id="PTHR11067">
    <property type="entry name" value="INOSINE TRIPHOSPHATE PYROPHOSPHATASE/HAM1 PROTEIN"/>
    <property type="match status" value="1"/>
</dbReference>
<feature type="binding site" evidence="10">
    <location>
        <begin position="176"/>
        <end position="177"/>
    </location>
    <ligand>
        <name>substrate</name>
    </ligand>
</feature>
<protein>
    <recommendedName>
        <fullName evidence="10">dITP/XTP pyrophosphatase</fullName>
        <ecNumber evidence="10">3.6.1.66</ecNumber>
    </recommendedName>
    <alternativeName>
        <fullName evidence="10">Non-canonical purine NTP pyrophosphatase</fullName>
    </alternativeName>
    <alternativeName>
        <fullName evidence="10">Non-standard purine NTP pyrophosphatase</fullName>
    </alternativeName>
    <alternativeName>
        <fullName evidence="10">Nucleoside-triphosphate diphosphatase</fullName>
    </alternativeName>
    <alternativeName>
        <fullName evidence="10">Nucleoside-triphosphate pyrophosphatase</fullName>
        <shortName evidence="10">NTPase</shortName>
    </alternativeName>
</protein>
<keyword evidence="5 10" id="KW-0378">Hydrolase</keyword>
<evidence type="ECO:0000256" key="3">
    <source>
        <dbReference type="ARBA" id="ARBA00022723"/>
    </source>
</evidence>
<feature type="active site" description="Proton acceptor" evidence="10">
    <location>
        <position position="68"/>
    </location>
</feature>